<dbReference type="PROSITE" id="PS50885">
    <property type="entry name" value="HAMP"/>
    <property type="match status" value="1"/>
</dbReference>
<feature type="transmembrane region" description="Helical" evidence="12">
    <location>
        <begin position="191"/>
        <end position="212"/>
    </location>
</feature>
<dbReference type="SMART" id="SM00388">
    <property type="entry name" value="HisKA"/>
    <property type="match status" value="1"/>
</dbReference>
<dbReference type="InterPro" id="IPR003661">
    <property type="entry name" value="HisK_dim/P_dom"/>
</dbReference>
<sequence length="497" mass="57260">MDICRALFWYIVMIQEKVYRRFSVKWKWALGTTVGVFVVFLVFSLLMFRAFTQNALNAQHQEIDSALSAVSQRFTSVNTRNLTLDVIEPSLQPGNDHVRTILNDELIANVASKNLTLTIFDRDGVQLFTSHTNVVPMEHAERFVGQRLIRKNGHQVLVGRVPVYARNSNRVVGYVQMIDSLEQYHRMYVKLVKILVVLMLLGLMAIALWGYLLADWLLRPVEHIAKTIAEVEHDPKTSERVPDLLRNDELSDLGDILNEMVDRMQRYIDQQSRFVEDVSHELRTPVAIVKGHMDLLNRWGKDDPQILNDSIKASLDEMKRMETLVQEMLDLTRADQVEINFRHEATDVQDVVYQVYNNFSLIHPDFKFSLEDDIHENTIVSMYRNHLEQVLIILSDNAFKYSQERKEIHFAMSRNSREVQIAVQDFGEGIAQEDANHVFDRFYRVDKARSREKGGNGLGLSIAQKLIEGYGGSISLESSLGHGSIFRITLPISRLEE</sequence>
<evidence type="ECO:0000313" key="15">
    <source>
        <dbReference type="EMBL" id="CAH0417275.1"/>
    </source>
</evidence>
<dbReference type="InterPro" id="IPR005467">
    <property type="entry name" value="His_kinase_dom"/>
</dbReference>
<dbReference type="InterPro" id="IPR003594">
    <property type="entry name" value="HATPase_dom"/>
</dbReference>
<feature type="domain" description="Histidine kinase" evidence="13">
    <location>
        <begin position="277"/>
        <end position="494"/>
    </location>
</feature>
<evidence type="ECO:0000256" key="11">
    <source>
        <dbReference type="ARBA" id="ARBA00023136"/>
    </source>
</evidence>
<dbReference type="SUPFAM" id="SSF47384">
    <property type="entry name" value="Homodimeric domain of signal transducing histidine kinase"/>
    <property type="match status" value="1"/>
</dbReference>
<evidence type="ECO:0000256" key="6">
    <source>
        <dbReference type="ARBA" id="ARBA00022679"/>
    </source>
</evidence>
<evidence type="ECO:0000256" key="12">
    <source>
        <dbReference type="SAM" id="Phobius"/>
    </source>
</evidence>
<evidence type="ECO:0000256" key="8">
    <source>
        <dbReference type="ARBA" id="ARBA00022777"/>
    </source>
</evidence>
<evidence type="ECO:0000256" key="3">
    <source>
        <dbReference type="ARBA" id="ARBA00012438"/>
    </source>
</evidence>
<evidence type="ECO:0000256" key="7">
    <source>
        <dbReference type="ARBA" id="ARBA00022692"/>
    </source>
</evidence>
<organism evidence="15 16">
    <name type="scientific">Periweissella fabaria</name>
    <dbReference type="NCBI Taxonomy" id="546157"/>
    <lineage>
        <taxon>Bacteria</taxon>
        <taxon>Bacillati</taxon>
        <taxon>Bacillota</taxon>
        <taxon>Bacilli</taxon>
        <taxon>Lactobacillales</taxon>
        <taxon>Lactobacillaceae</taxon>
        <taxon>Periweissella</taxon>
    </lineage>
</organism>
<dbReference type="Proteomes" id="UP000789707">
    <property type="component" value="Unassembled WGS sequence"/>
</dbReference>
<feature type="domain" description="HAMP" evidence="14">
    <location>
        <begin position="215"/>
        <end position="269"/>
    </location>
</feature>
<dbReference type="PANTHER" id="PTHR45528">
    <property type="entry name" value="SENSOR HISTIDINE KINASE CPXA"/>
    <property type="match status" value="1"/>
</dbReference>
<dbReference type="Gene3D" id="3.30.565.10">
    <property type="entry name" value="Histidine kinase-like ATPase, C-terminal domain"/>
    <property type="match status" value="1"/>
</dbReference>
<feature type="transmembrane region" description="Helical" evidence="12">
    <location>
        <begin position="28"/>
        <end position="48"/>
    </location>
</feature>
<accession>A0ABN8BM63</accession>
<gene>
    <name evidence="15" type="primary">arlS</name>
    <name evidence="15" type="ORF">WFA24289_01607</name>
</gene>
<dbReference type="InterPro" id="IPR050398">
    <property type="entry name" value="HssS/ArlS-like"/>
</dbReference>
<dbReference type="SMART" id="SM00304">
    <property type="entry name" value="HAMP"/>
    <property type="match status" value="1"/>
</dbReference>
<dbReference type="SMART" id="SM00387">
    <property type="entry name" value="HATPase_c"/>
    <property type="match status" value="1"/>
</dbReference>
<dbReference type="InterPro" id="IPR004358">
    <property type="entry name" value="Sig_transdc_His_kin-like_C"/>
</dbReference>
<name>A0ABN8BM63_9LACO</name>
<dbReference type="EMBL" id="CAKKNS010000007">
    <property type="protein sequence ID" value="CAH0417275.1"/>
    <property type="molecule type" value="Genomic_DNA"/>
</dbReference>
<keyword evidence="5" id="KW-0597">Phosphoprotein</keyword>
<evidence type="ECO:0000256" key="4">
    <source>
        <dbReference type="ARBA" id="ARBA00015735"/>
    </source>
</evidence>
<dbReference type="InterPro" id="IPR036890">
    <property type="entry name" value="HATPase_C_sf"/>
</dbReference>
<keyword evidence="11 12" id="KW-0472">Membrane</keyword>
<dbReference type="Pfam" id="PF02518">
    <property type="entry name" value="HATPase_c"/>
    <property type="match status" value="1"/>
</dbReference>
<dbReference type="PROSITE" id="PS50109">
    <property type="entry name" value="HIS_KIN"/>
    <property type="match status" value="1"/>
</dbReference>
<dbReference type="InterPro" id="IPR041610">
    <property type="entry name" value="ArlS_N"/>
</dbReference>
<dbReference type="PRINTS" id="PR00344">
    <property type="entry name" value="BCTRLSENSOR"/>
</dbReference>
<dbReference type="EC" id="2.7.13.3" evidence="3"/>
<evidence type="ECO:0000259" key="13">
    <source>
        <dbReference type="PROSITE" id="PS50109"/>
    </source>
</evidence>
<reference evidence="15 16" key="1">
    <citation type="submission" date="2021-11" db="EMBL/GenBank/DDBJ databases">
        <authorList>
            <person name="Depoorter E."/>
        </authorList>
    </citation>
    <scope>NUCLEOTIDE SEQUENCE [LARGE SCALE GENOMIC DNA]</scope>
    <source>
        <strain evidence="15 16">LMG 24289</strain>
    </source>
</reference>
<dbReference type="SUPFAM" id="SSF55874">
    <property type="entry name" value="ATPase domain of HSP90 chaperone/DNA topoisomerase II/histidine kinase"/>
    <property type="match status" value="1"/>
</dbReference>
<dbReference type="Pfam" id="PF00512">
    <property type="entry name" value="HisKA"/>
    <property type="match status" value="1"/>
</dbReference>
<dbReference type="InterPro" id="IPR036097">
    <property type="entry name" value="HisK_dim/P_sf"/>
</dbReference>
<comment type="catalytic activity">
    <reaction evidence="1">
        <text>ATP + protein L-histidine = ADP + protein N-phospho-L-histidine.</text>
        <dbReference type="EC" id="2.7.13.3"/>
    </reaction>
</comment>
<evidence type="ECO:0000256" key="9">
    <source>
        <dbReference type="ARBA" id="ARBA00022989"/>
    </source>
</evidence>
<comment type="subcellular location">
    <subcellularLocation>
        <location evidence="2">Membrane</location>
        <topology evidence="2">Multi-pass membrane protein</topology>
    </subcellularLocation>
</comment>
<keyword evidence="9 12" id="KW-1133">Transmembrane helix</keyword>
<dbReference type="Pfam" id="PF00672">
    <property type="entry name" value="HAMP"/>
    <property type="match status" value="1"/>
</dbReference>
<proteinExistence type="predicted"/>
<dbReference type="GO" id="GO:0004673">
    <property type="term" value="F:protein histidine kinase activity"/>
    <property type="evidence" value="ECO:0007669"/>
    <property type="project" value="UniProtKB-EC"/>
</dbReference>
<keyword evidence="16" id="KW-1185">Reference proteome</keyword>
<comment type="caution">
    <text evidence="15">The sequence shown here is derived from an EMBL/GenBank/DDBJ whole genome shotgun (WGS) entry which is preliminary data.</text>
</comment>
<protein>
    <recommendedName>
        <fullName evidence="4">Signal transduction histidine-protein kinase ArlS</fullName>
        <ecNumber evidence="3">2.7.13.3</ecNumber>
    </recommendedName>
</protein>
<keyword evidence="7 12" id="KW-0812">Transmembrane</keyword>
<keyword evidence="10" id="KW-0902">Two-component regulatory system</keyword>
<dbReference type="InterPro" id="IPR003660">
    <property type="entry name" value="HAMP_dom"/>
</dbReference>
<evidence type="ECO:0000259" key="14">
    <source>
        <dbReference type="PROSITE" id="PS50885"/>
    </source>
</evidence>
<dbReference type="PANTHER" id="PTHR45528:SF12">
    <property type="entry name" value="SENSOR HISTIDINE KINASE ARSS"/>
    <property type="match status" value="1"/>
</dbReference>
<dbReference type="CDD" id="cd00082">
    <property type="entry name" value="HisKA"/>
    <property type="match status" value="1"/>
</dbReference>
<dbReference type="Gene3D" id="6.10.340.10">
    <property type="match status" value="1"/>
</dbReference>
<dbReference type="Gene3D" id="1.10.287.130">
    <property type="match status" value="1"/>
</dbReference>
<evidence type="ECO:0000256" key="10">
    <source>
        <dbReference type="ARBA" id="ARBA00023012"/>
    </source>
</evidence>
<evidence type="ECO:0000256" key="2">
    <source>
        <dbReference type="ARBA" id="ARBA00004141"/>
    </source>
</evidence>
<dbReference type="Pfam" id="PF18719">
    <property type="entry name" value="ArlS_N"/>
    <property type="match status" value="1"/>
</dbReference>
<evidence type="ECO:0000313" key="16">
    <source>
        <dbReference type="Proteomes" id="UP000789707"/>
    </source>
</evidence>
<keyword evidence="8 15" id="KW-0418">Kinase</keyword>
<evidence type="ECO:0000256" key="1">
    <source>
        <dbReference type="ARBA" id="ARBA00000085"/>
    </source>
</evidence>
<keyword evidence="6 15" id="KW-0808">Transferase</keyword>
<evidence type="ECO:0000256" key="5">
    <source>
        <dbReference type="ARBA" id="ARBA00022553"/>
    </source>
</evidence>